<protein>
    <submittedName>
        <fullName evidence="1">Uncharacterized protein</fullName>
    </submittedName>
</protein>
<evidence type="ECO:0000313" key="1">
    <source>
        <dbReference type="EMBL" id="WVY95430.1"/>
    </source>
</evidence>
<evidence type="ECO:0000313" key="2">
    <source>
        <dbReference type="Proteomes" id="UP001374535"/>
    </source>
</evidence>
<proteinExistence type="predicted"/>
<sequence length="104" mass="12121">MDKTVTFLLTKATQSIAFEKYSKTSMFYFYFYIKKMRISSSRLGFLTFLQSVSSYSCSSLHTSSPTSVYKLLLKIVLLNNFYRLKKITQSNTEKTTFIFLIASR</sequence>
<dbReference type="Proteomes" id="UP001374535">
    <property type="component" value="Chromosome 10"/>
</dbReference>
<gene>
    <name evidence="1" type="ORF">V8G54_034518</name>
</gene>
<dbReference type="AlphaFoldDB" id="A0AAQ3MQY6"/>
<reference evidence="1 2" key="1">
    <citation type="journal article" date="2023" name="Life. Sci Alliance">
        <title>Evolutionary insights into 3D genome organization and epigenetic landscape of Vigna mungo.</title>
        <authorList>
            <person name="Junaid A."/>
            <person name="Singh B."/>
            <person name="Bhatia S."/>
        </authorList>
    </citation>
    <scope>NUCLEOTIDE SEQUENCE [LARGE SCALE GENOMIC DNA]</scope>
    <source>
        <strain evidence="1">Urdbean</strain>
    </source>
</reference>
<keyword evidence="2" id="KW-1185">Reference proteome</keyword>
<name>A0AAQ3MQY6_VIGMU</name>
<accession>A0AAQ3MQY6</accession>
<organism evidence="1 2">
    <name type="scientific">Vigna mungo</name>
    <name type="common">Black gram</name>
    <name type="synonym">Phaseolus mungo</name>
    <dbReference type="NCBI Taxonomy" id="3915"/>
    <lineage>
        <taxon>Eukaryota</taxon>
        <taxon>Viridiplantae</taxon>
        <taxon>Streptophyta</taxon>
        <taxon>Embryophyta</taxon>
        <taxon>Tracheophyta</taxon>
        <taxon>Spermatophyta</taxon>
        <taxon>Magnoliopsida</taxon>
        <taxon>eudicotyledons</taxon>
        <taxon>Gunneridae</taxon>
        <taxon>Pentapetalae</taxon>
        <taxon>rosids</taxon>
        <taxon>fabids</taxon>
        <taxon>Fabales</taxon>
        <taxon>Fabaceae</taxon>
        <taxon>Papilionoideae</taxon>
        <taxon>50 kb inversion clade</taxon>
        <taxon>NPAAA clade</taxon>
        <taxon>indigoferoid/millettioid clade</taxon>
        <taxon>Phaseoleae</taxon>
        <taxon>Vigna</taxon>
    </lineage>
</organism>
<dbReference type="EMBL" id="CP144691">
    <property type="protein sequence ID" value="WVY95430.1"/>
    <property type="molecule type" value="Genomic_DNA"/>
</dbReference>